<feature type="transmembrane region" description="Helical" evidence="3">
    <location>
        <begin position="228"/>
        <end position="253"/>
    </location>
</feature>
<evidence type="ECO:0000313" key="5">
    <source>
        <dbReference type="EMBL" id="CDW84873.1"/>
    </source>
</evidence>
<evidence type="ECO:0000256" key="2">
    <source>
        <dbReference type="ARBA" id="ARBA00023157"/>
    </source>
</evidence>
<dbReference type="OrthoDB" id="10462038at2759"/>
<organism evidence="5 6">
    <name type="scientific">Stylonychia lemnae</name>
    <name type="common">Ciliate</name>
    <dbReference type="NCBI Taxonomy" id="5949"/>
    <lineage>
        <taxon>Eukaryota</taxon>
        <taxon>Sar</taxon>
        <taxon>Alveolata</taxon>
        <taxon>Ciliophora</taxon>
        <taxon>Intramacronucleata</taxon>
        <taxon>Spirotrichea</taxon>
        <taxon>Stichotrichia</taxon>
        <taxon>Sporadotrichida</taxon>
        <taxon>Oxytrichidae</taxon>
        <taxon>Stylonychinae</taxon>
        <taxon>Stylonychia</taxon>
    </lineage>
</organism>
<dbReference type="PROSITE" id="PS51914">
    <property type="entry name" value="MRH"/>
    <property type="match status" value="1"/>
</dbReference>
<dbReference type="Gene3D" id="2.70.130.10">
    <property type="entry name" value="Mannose-6-phosphate receptor binding domain"/>
    <property type="match status" value="1"/>
</dbReference>
<dbReference type="EMBL" id="CCKQ01013226">
    <property type="protein sequence ID" value="CDW84873.1"/>
    <property type="molecule type" value="Genomic_DNA"/>
</dbReference>
<reference evidence="5 6" key="1">
    <citation type="submission" date="2014-06" db="EMBL/GenBank/DDBJ databases">
        <authorList>
            <person name="Swart Estienne"/>
        </authorList>
    </citation>
    <scope>NUCLEOTIDE SEQUENCE [LARGE SCALE GENOMIC DNA]</scope>
    <source>
        <strain evidence="5 6">130c</strain>
    </source>
</reference>
<keyword evidence="1" id="KW-0732">Signal</keyword>
<dbReference type="AlphaFoldDB" id="A0A078AVR3"/>
<keyword evidence="6" id="KW-1185">Reference proteome</keyword>
<dbReference type="InterPro" id="IPR009011">
    <property type="entry name" value="Man6P_isomerase_rcpt-bd_dom_sf"/>
</dbReference>
<evidence type="ECO:0000313" key="6">
    <source>
        <dbReference type="Proteomes" id="UP000039865"/>
    </source>
</evidence>
<evidence type="ECO:0000256" key="3">
    <source>
        <dbReference type="SAM" id="Phobius"/>
    </source>
</evidence>
<name>A0A078AVR3_STYLE</name>
<keyword evidence="3" id="KW-1133">Transmembrane helix</keyword>
<protein>
    <recommendedName>
        <fullName evidence="4">MRH domain-containing protein</fullName>
    </recommendedName>
</protein>
<keyword evidence="2" id="KW-1015">Disulfide bond</keyword>
<dbReference type="InterPro" id="IPR044865">
    <property type="entry name" value="MRH_dom"/>
</dbReference>
<dbReference type="InParanoid" id="A0A078AVR3"/>
<gene>
    <name evidence="5" type="primary">Contig16289.g17352</name>
    <name evidence="5" type="ORF">STYLEM_13942</name>
</gene>
<sequence length="292" mass="33661">MRSKFVHASTIASYLVIYAASGMQQGSGMSKIDQALQVFDLSYDDIVIEEGENWVEKYYIKQIKKCDLQMPDGYKADMRSLARDSPPDYSWMDAQGYKYYFNVCRNTIMTCGGRDDGVAIQYAPNGKCTALLGKIPMYGEYLDQKDRHKGFAVIYGGGDFCEEGWMERKTRFEFHCDPTIDFEVRYMDKSKACMFTFEINTKKACDYIAPSGQVVSGARGFMHKLVDFYYGIILFVVSIIYYLLVLFVIFCIYKVITMQLGGQQQNSFTKSIPYKDRALYYYQRFKAYLFGG</sequence>
<accession>A0A078AVR3</accession>
<evidence type="ECO:0000259" key="4">
    <source>
        <dbReference type="PROSITE" id="PS51914"/>
    </source>
</evidence>
<keyword evidence="3" id="KW-0812">Transmembrane</keyword>
<keyword evidence="3" id="KW-0472">Membrane</keyword>
<proteinExistence type="predicted"/>
<feature type="domain" description="MRH" evidence="4">
    <location>
        <begin position="64"/>
        <end position="207"/>
    </location>
</feature>
<dbReference type="SUPFAM" id="SSF50911">
    <property type="entry name" value="Mannose 6-phosphate receptor domain"/>
    <property type="match status" value="1"/>
</dbReference>
<evidence type="ECO:0000256" key="1">
    <source>
        <dbReference type="ARBA" id="ARBA00022729"/>
    </source>
</evidence>
<dbReference type="Proteomes" id="UP000039865">
    <property type="component" value="Unassembled WGS sequence"/>
</dbReference>